<sequence>MPKKEDKKKPIEGTVFVSPPPPAVNAWDERVKAQAAKNNQKLPFVPRQVALAQTKASIQTVHPEPIPSTSQSPQNSSSPIQDIPDLFAQLRYPEVIDLFNSLQTFIQIAKQHKTRSARLSALFQYVYSENIQ</sequence>
<evidence type="ECO:0000313" key="3">
    <source>
        <dbReference type="Proteomes" id="UP000887116"/>
    </source>
</evidence>
<protein>
    <submittedName>
        <fullName evidence="2">Uncharacterized protein</fullName>
    </submittedName>
</protein>
<dbReference type="EMBL" id="BMAO01015012">
    <property type="protein sequence ID" value="GFQ98735.1"/>
    <property type="molecule type" value="Genomic_DNA"/>
</dbReference>
<organism evidence="2 3">
    <name type="scientific">Trichonephila clavata</name>
    <name type="common">Joro spider</name>
    <name type="synonym">Nephila clavata</name>
    <dbReference type="NCBI Taxonomy" id="2740835"/>
    <lineage>
        <taxon>Eukaryota</taxon>
        <taxon>Metazoa</taxon>
        <taxon>Ecdysozoa</taxon>
        <taxon>Arthropoda</taxon>
        <taxon>Chelicerata</taxon>
        <taxon>Arachnida</taxon>
        <taxon>Araneae</taxon>
        <taxon>Araneomorphae</taxon>
        <taxon>Entelegynae</taxon>
        <taxon>Araneoidea</taxon>
        <taxon>Nephilidae</taxon>
        <taxon>Trichonephila</taxon>
    </lineage>
</organism>
<name>A0A8X6L5R2_TRICU</name>
<feature type="compositionally biased region" description="Low complexity" evidence="1">
    <location>
        <begin position="67"/>
        <end position="81"/>
    </location>
</feature>
<dbReference type="AlphaFoldDB" id="A0A8X6L5R2"/>
<keyword evidence="3" id="KW-1185">Reference proteome</keyword>
<feature type="region of interest" description="Disordered" evidence="1">
    <location>
        <begin position="1"/>
        <end position="23"/>
    </location>
</feature>
<dbReference type="Proteomes" id="UP000887116">
    <property type="component" value="Unassembled WGS sequence"/>
</dbReference>
<proteinExistence type="predicted"/>
<evidence type="ECO:0000313" key="2">
    <source>
        <dbReference type="EMBL" id="GFQ98735.1"/>
    </source>
</evidence>
<gene>
    <name evidence="2" type="ORF">TNCT_335641</name>
</gene>
<accession>A0A8X6L5R2</accession>
<feature type="region of interest" description="Disordered" evidence="1">
    <location>
        <begin position="56"/>
        <end position="81"/>
    </location>
</feature>
<reference evidence="2" key="1">
    <citation type="submission" date="2020-07" db="EMBL/GenBank/DDBJ databases">
        <title>Multicomponent nature underlies the extraordinary mechanical properties of spider dragline silk.</title>
        <authorList>
            <person name="Kono N."/>
            <person name="Nakamura H."/>
            <person name="Mori M."/>
            <person name="Yoshida Y."/>
            <person name="Ohtoshi R."/>
            <person name="Malay A.D."/>
            <person name="Moran D.A.P."/>
            <person name="Tomita M."/>
            <person name="Numata K."/>
            <person name="Arakawa K."/>
        </authorList>
    </citation>
    <scope>NUCLEOTIDE SEQUENCE</scope>
</reference>
<comment type="caution">
    <text evidence="2">The sequence shown here is derived from an EMBL/GenBank/DDBJ whole genome shotgun (WGS) entry which is preliminary data.</text>
</comment>
<feature type="compositionally biased region" description="Basic and acidic residues" evidence="1">
    <location>
        <begin position="1"/>
        <end position="11"/>
    </location>
</feature>
<evidence type="ECO:0000256" key="1">
    <source>
        <dbReference type="SAM" id="MobiDB-lite"/>
    </source>
</evidence>